<name>A0A2P2NJQ8_RHIMU</name>
<sequence>MFCAIQIKYDHYIYYTISFRNLPSSNHYEFHQSRYDLFQPAITYLLQFE</sequence>
<evidence type="ECO:0000313" key="1">
    <source>
        <dbReference type="EMBL" id="MBX42731.1"/>
    </source>
</evidence>
<reference evidence="1" key="1">
    <citation type="submission" date="2018-02" db="EMBL/GenBank/DDBJ databases">
        <title>Rhizophora mucronata_Transcriptome.</title>
        <authorList>
            <person name="Meera S.P."/>
            <person name="Sreeshan A."/>
            <person name="Augustine A."/>
        </authorList>
    </citation>
    <scope>NUCLEOTIDE SEQUENCE</scope>
    <source>
        <tissue evidence="1">Leaf</tissue>
    </source>
</reference>
<protein>
    <submittedName>
        <fullName evidence="1">Uncharacterized protein</fullName>
    </submittedName>
</protein>
<organism evidence="1">
    <name type="scientific">Rhizophora mucronata</name>
    <name type="common">Asiatic mangrove</name>
    <dbReference type="NCBI Taxonomy" id="61149"/>
    <lineage>
        <taxon>Eukaryota</taxon>
        <taxon>Viridiplantae</taxon>
        <taxon>Streptophyta</taxon>
        <taxon>Embryophyta</taxon>
        <taxon>Tracheophyta</taxon>
        <taxon>Spermatophyta</taxon>
        <taxon>Magnoliopsida</taxon>
        <taxon>eudicotyledons</taxon>
        <taxon>Gunneridae</taxon>
        <taxon>Pentapetalae</taxon>
        <taxon>rosids</taxon>
        <taxon>fabids</taxon>
        <taxon>Malpighiales</taxon>
        <taxon>Rhizophoraceae</taxon>
        <taxon>Rhizophora</taxon>
    </lineage>
</organism>
<dbReference type="EMBL" id="GGEC01062247">
    <property type="protein sequence ID" value="MBX42731.1"/>
    <property type="molecule type" value="Transcribed_RNA"/>
</dbReference>
<proteinExistence type="predicted"/>
<dbReference type="AlphaFoldDB" id="A0A2P2NJQ8"/>
<accession>A0A2P2NJQ8</accession>